<proteinExistence type="predicted"/>
<dbReference type="STRING" id="1379910.TH63_19400"/>
<dbReference type="KEGG" id="ruf:TH63_19400"/>
<name>A0A0H4VV89_9BACT</name>
<sequence length="266" mass="29857">MSSSSPQPTLFTPFTACIAAYSLPEEFTNPFNEEPHPLSLLAAEELQHHLQTQQDWEHNFGLQPEQEGAVIGKMFGVLVVRNQLQEIGYLSAFSGKLAGGFHHKRFVPPVFDSLTQGSFLNRGMQELSHLNAEIKSLQAQEKLGHQPQIEALKERRKNHSIALQGQLFDQFHFHNKAGKQKSLRQIFRHAANGNPPAGAGECAAPKLLQYAFQNKLEPLALAEFWWGKSPKSAYWKHGQFYPACREKCAPILSHMLEDVVLAAQSH</sequence>
<dbReference type="AlphaFoldDB" id="A0A0H4VV89"/>
<dbReference type="EMBL" id="CP010777">
    <property type="protein sequence ID" value="AKQ47842.1"/>
    <property type="molecule type" value="Genomic_DNA"/>
</dbReference>
<dbReference type="PATRIC" id="fig|1379910.4.peg.4228"/>
<accession>A0A0H4VV89</accession>
<organism evidence="1 2">
    <name type="scientific">Rufibacter radiotolerans</name>
    <dbReference type="NCBI Taxonomy" id="1379910"/>
    <lineage>
        <taxon>Bacteria</taxon>
        <taxon>Pseudomonadati</taxon>
        <taxon>Bacteroidota</taxon>
        <taxon>Cytophagia</taxon>
        <taxon>Cytophagales</taxon>
        <taxon>Hymenobacteraceae</taxon>
        <taxon>Rufibacter</taxon>
    </lineage>
</organism>
<dbReference type="Proteomes" id="UP000036458">
    <property type="component" value="Chromosome"/>
</dbReference>
<evidence type="ECO:0000313" key="1">
    <source>
        <dbReference type="EMBL" id="AKQ47842.1"/>
    </source>
</evidence>
<keyword evidence="2" id="KW-1185">Reference proteome</keyword>
<evidence type="ECO:0000313" key="2">
    <source>
        <dbReference type="Proteomes" id="UP000036458"/>
    </source>
</evidence>
<protein>
    <submittedName>
        <fullName evidence="1">Pseudouridylate synthase</fullName>
    </submittedName>
</protein>
<reference evidence="1 2" key="1">
    <citation type="submission" date="2015-01" db="EMBL/GenBank/DDBJ databases">
        <title>Rufibacter sp./DG31D/ whole genome sequencing.</title>
        <authorList>
            <person name="Kim M.K."/>
            <person name="Srinivasan S."/>
            <person name="Lee J.-J."/>
        </authorList>
    </citation>
    <scope>NUCLEOTIDE SEQUENCE [LARGE SCALE GENOMIC DNA]</scope>
    <source>
        <strain evidence="1 2">DG31D</strain>
    </source>
</reference>
<gene>
    <name evidence="1" type="ORF">TH63_19400</name>
</gene>